<dbReference type="PANTHER" id="PTHR48253:SF2">
    <property type="entry name" value="ISOPENICILLIN N SYNTHASE-LIKE FE(2+) 2OG DIOXYGENASE DOMAIN-CONTAINING PROTEIN"/>
    <property type="match status" value="1"/>
</dbReference>
<proteinExistence type="predicted"/>
<gene>
    <name evidence="1" type="ORF">MUK42_31955</name>
</gene>
<keyword evidence="2" id="KW-1185">Reference proteome</keyword>
<name>A0A9E7FHJ8_9LILI</name>
<accession>A0A9E7FHJ8</accession>
<dbReference type="SUPFAM" id="SSF51197">
    <property type="entry name" value="Clavaminate synthase-like"/>
    <property type="match status" value="1"/>
</dbReference>
<dbReference type="AlphaFoldDB" id="A0A9E7FHJ8"/>
<dbReference type="EMBL" id="CP097506">
    <property type="protein sequence ID" value="URD95735.1"/>
    <property type="molecule type" value="Genomic_DNA"/>
</dbReference>
<protein>
    <recommendedName>
        <fullName evidence="3">Isopenicillin N synthase-like Fe(2+) 2OG dioxygenase domain-containing protein</fullName>
    </recommendedName>
</protein>
<sequence length="487" mass="54684">MEATATAEVAAEILEPLEVRFSDLLLLSSAAPSHPPPSPAELARLESISAAVMQALGSSGPGLLAITEVPKAPDLRRLILRFARKLALLGRKDRARVLKEHGLGSDVPLKNLDRNVSSFALQLKYAHNLNSESSSIRSLCTEENHYYAEGNPVEDSFEKFDDKEFKVLGSTFKELSLCMMELGLRLAQICDKAIDCRELKQSIMDGSAKGRLIHYHSTIDNIILKETNRTKKGSKKKVEPATLDPSPSDECTISRNFHEKTFVTHWYSGSRSVKDRTSQITLSNLWQQWHYDYGIFTVLTSPSFMFSCLTEDCSHISCCRECSSPDEHTYLQLFDIKKNKIFVVRSPADSFIIQVGEAANILTSGKLQSTLHSVGRPVDIVNLSRQTFVVFLQPAWSKILSYSGYPEETSNHDKLVLRTGMTTSSKKEDAFLRYSTSDSEDSHQLMQEILRKIPPLSIRFRDGMTFAEFSHETTKQYYSSSGTQSMR</sequence>
<organism evidence="1 2">
    <name type="scientific">Musa troglodytarum</name>
    <name type="common">fe'i banana</name>
    <dbReference type="NCBI Taxonomy" id="320322"/>
    <lineage>
        <taxon>Eukaryota</taxon>
        <taxon>Viridiplantae</taxon>
        <taxon>Streptophyta</taxon>
        <taxon>Embryophyta</taxon>
        <taxon>Tracheophyta</taxon>
        <taxon>Spermatophyta</taxon>
        <taxon>Magnoliopsida</taxon>
        <taxon>Liliopsida</taxon>
        <taxon>Zingiberales</taxon>
        <taxon>Musaceae</taxon>
        <taxon>Musa</taxon>
    </lineage>
</organism>
<dbReference type="InterPro" id="IPR027443">
    <property type="entry name" value="IPNS-like_sf"/>
</dbReference>
<evidence type="ECO:0008006" key="3">
    <source>
        <dbReference type="Google" id="ProtNLM"/>
    </source>
</evidence>
<evidence type="ECO:0000313" key="2">
    <source>
        <dbReference type="Proteomes" id="UP001055439"/>
    </source>
</evidence>
<evidence type="ECO:0000313" key="1">
    <source>
        <dbReference type="EMBL" id="URD95735.1"/>
    </source>
</evidence>
<dbReference type="Proteomes" id="UP001055439">
    <property type="component" value="Chromosome 4"/>
</dbReference>
<dbReference type="Gene3D" id="2.60.120.330">
    <property type="entry name" value="B-lactam Antibiotic, Isopenicillin N Synthase, Chain"/>
    <property type="match status" value="1"/>
</dbReference>
<dbReference type="OrthoDB" id="438224at2759"/>
<reference evidence="1" key="1">
    <citation type="submission" date="2022-05" db="EMBL/GenBank/DDBJ databases">
        <title>The Musa troglodytarum L. genome provides insights into the mechanism of non-climacteric behaviour and enrichment of carotenoids.</title>
        <authorList>
            <person name="Wang J."/>
        </authorList>
    </citation>
    <scope>NUCLEOTIDE SEQUENCE</scope>
    <source>
        <tissue evidence="1">Leaf</tissue>
    </source>
</reference>
<dbReference type="PANTHER" id="PTHR48253">
    <property type="match status" value="1"/>
</dbReference>